<evidence type="ECO:0000313" key="17">
    <source>
        <dbReference type="Proteomes" id="UP000001593"/>
    </source>
</evidence>
<keyword evidence="7" id="KW-1133">Transmembrane helix</keyword>
<dbReference type="InterPro" id="IPR018108">
    <property type="entry name" value="MCP_transmembrane"/>
</dbReference>
<dbReference type="OMA" id="TTVWKHE"/>
<evidence type="ECO:0000256" key="5">
    <source>
        <dbReference type="ARBA" id="ARBA00022737"/>
    </source>
</evidence>
<keyword evidence="8" id="KW-0496">Mitochondrion</keyword>
<dbReference type="GO" id="GO:0008517">
    <property type="term" value="F:folic acid transmembrane transporter activity"/>
    <property type="evidence" value="ECO:0000318"/>
    <property type="project" value="GO_Central"/>
</dbReference>
<dbReference type="AlphaFoldDB" id="A7RXC5"/>
<sequence length="314" mass="34468">MSGGRTVAEASVTQKPGPFLRHVRYEHLVAGVSGGVSATMVLHPLDLVKIRLQVNDGSGRGPAYKGLIDATRSIIRTDGFKGLYQGATPNIAGNGTAWGLYFFGYNILKAVMQDGSDEPLGAEKHLLAGVIAGWGTLTVTNPIWVVKTRMCLQYGDGAGQTKTYTGMMDAFIKIWRQEGLRGLYKGYAPGLIGVSHGALQFMAYEELKKANSVYFNRPIKQKQTSLEYLVMASLSKIFAASATYPYQVVRSRLQNHNTLGQYKGAIDIIQKVWRFEGIRGFYKGMVPSVLRVTPACAITFLVYENIAHFLMPKS</sequence>
<evidence type="ECO:0000256" key="15">
    <source>
        <dbReference type="RuleBase" id="RU000488"/>
    </source>
</evidence>
<dbReference type="STRING" id="45351.A7RXC5"/>
<accession>A7RXC5</accession>
<dbReference type="PANTHER" id="PTHR45683">
    <property type="entry name" value="MITOCHONDRIAL NICOTINAMIDE ADENINE DINUCLEOTIDE TRANSPORTER 1-RELATED-RELATED"/>
    <property type="match status" value="1"/>
</dbReference>
<keyword evidence="5" id="KW-0677">Repeat</keyword>
<evidence type="ECO:0000256" key="9">
    <source>
        <dbReference type="ARBA" id="ARBA00023136"/>
    </source>
</evidence>
<evidence type="ECO:0000256" key="7">
    <source>
        <dbReference type="ARBA" id="ARBA00022989"/>
    </source>
</evidence>
<gene>
    <name evidence="16" type="ORF">NEMVEDRAFT_v1g163801</name>
</gene>
<dbReference type="HOGENOM" id="CLU_015166_6_4_1"/>
<protein>
    <recommendedName>
        <fullName evidence="12">Solute carrier family 25 member 32</fullName>
    </recommendedName>
    <alternativeName>
        <fullName evidence="13">Mitochondrial FAD transporter</fullName>
    </alternativeName>
</protein>
<evidence type="ECO:0000256" key="6">
    <source>
        <dbReference type="ARBA" id="ARBA00022792"/>
    </source>
</evidence>
<keyword evidence="6" id="KW-0999">Mitochondrion inner membrane</keyword>
<organism evidence="16 17">
    <name type="scientific">Nematostella vectensis</name>
    <name type="common">Starlet sea anemone</name>
    <dbReference type="NCBI Taxonomy" id="45351"/>
    <lineage>
        <taxon>Eukaryota</taxon>
        <taxon>Metazoa</taxon>
        <taxon>Cnidaria</taxon>
        <taxon>Anthozoa</taxon>
        <taxon>Hexacorallia</taxon>
        <taxon>Actiniaria</taxon>
        <taxon>Edwardsiidae</taxon>
        <taxon>Nematostella</taxon>
    </lineage>
</organism>
<dbReference type="PhylomeDB" id="A7RXC5"/>
<dbReference type="GO" id="GO:0055085">
    <property type="term" value="P:transmembrane transport"/>
    <property type="evidence" value="ECO:0000318"/>
    <property type="project" value="GO_Central"/>
</dbReference>
<evidence type="ECO:0000256" key="14">
    <source>
        <dbReference type="PROSITE-ProRule" id="PRU00282"/>
    </source>
</evidence>
<dbReference type="Pfam" id="PF00153">
    <property type="entry name" value="Mito_carr"/>
    <property type="match status" value="3"/>
</dbReference>
<keyword evidence="3 15" id="KW-0813">Transport</keyword>
<keyword evidence="9 14" id="KW-0472">Membrane</keyword>
<dbReference type="InterPro" id="IPR023395">
    <property type="entry name" value="MCP_dom_sf"/>
</dbReference>
<dbReference type="PROSITE" id="PS50920">
    <property type="entry name" value="SOLCAR"/>
    <property type="match status" value="3"/>
</dbReference>
<dbReference type="FunCoup" id="A7RXC5">
    <property type="interactions" value="726"/>
</dbReference>
<dbReference type="PRINTS" id="PR00926">
    <property type="entry name" value="MITOCARRIER"/>
</dbReference>
<evidence type="ECO:0000256" key="8">
    <source>
        <dbReference type="ARBA" id="ARBA00023128"/>
    </source>
</evidence>
<dbReference type="GO" id="GO:0005743">
    <property type="term" value="C:mitochondrial inner membrane"/>
    <property type="evidence" value="ECO:0007669"/>
    <property type="project" value="UniProtKB-SubCell"/>
</dbReference>
<dbReference type="KEGG" id="nve:5515955"/>
<comment type="catalytic activity">
    <reaction evidence="10">
        <text>FAD(in) = FAD(out)</text>
        <dbReference type="Rhea" id="RHEA:76535"/>
        <dbReference type="ChEBI" id="CHEBI:57692"/>
    </reaction>
</comment>
<name>A7RXC5_NEMVE</name>
<evidence type="ECO:0000256" key="10">
    <source>
        <dbReference type="ARBA" id="ARBA00050907"/>
    </source>
</evidence>
<evidence type="ECO:0000256" key="1">
    <source>
        <dbReference type="ARBA" id="ARBA00004448"/>
    </source>
</evidence>
<dbReference type="InterPro" id="IPR044712">
    <property type="entry name" value="SLC25A32-like"/>
</dbReference>
<comment type="similarity">
    <text evidence="2 15">Belongs to the mitochondrial carrier (TC 2.A.29) family.</text>
</comment>
<reference evidence="16 17" key="1">
    <citation type="journal article" date="2007" name="Science">
        <title>Sea anemone genome reveals ancestral eumetazoan gene repertoire and genomic organization.</title>
        <authorList>
            <person name="Putnam N.H."/>
            <person name="Srivastava M."/>
            <person name="Hellsten U."/>
            <person name="Dirks B."/>
            <person name="Chapman J."/>
            <person name="Salamov A."/>
            <person name="Terry A."/>
            <person name="Shapiro H."/>
            <person name="Lindquist E."/>
            <person name="Kapitonov V.V."/>
            <person name="Jurka J."/>
            <person name="Genikhovich G."/>
            <person name="Grigoriev I.V."/>
            <person name="Lucas S.M."/>
            <person name="Steele R.E."/>
            <person name="Finnerty J.R."/>
            <person name="Technau U."/>
            <person name="Martindale M.Q."/>
            <person name="Rokhsar D.S."/>
        </authorList>
    </citation>
    <scope>NUCLEOTIDE SEQUENCE [LARGE SCALE GENOMIC DNA]</scope>
    <source>
        <strain evidence="17">CH2 X CH6</strain>
    </source>
</reference>
<dbReference type="InterPro" id="IPR002067">
    <property type="entry name" value="MCP"/>
</dbReference>
<dbReference type="Proteomes" id="UP000001593">
    <property type="component" value="Unassembled WGS sequence"/>
</dbReference>
<dbReference type="InParanoid" id="A7RXC5"/>
<dbReference type="SUPFAM" id="SSF103506">
    <property type="entry name" value="Mitochondrial carrier"/>
    <property type="match status" value="1"/>
</dbReference>
<dbReference type="GO" id="GO:0005739">
    <property type="term" value="C:mitochondrion"/>
    <property type="evidence" value="ECO:0000318"/>
    <property type="project" value="GO_Central"/>
</dbReference>
<evidence type="ECO:0000256" key="2">
    <source>
        <dbReference type="ARBA" id="ARBA00006375"/>
    </source>
</evidence>
<dbReference type="Gene3D" id="1.50.40.10">
    <property type="entry name" value="Mitochondrial carrier domain"/>
    <property type="match status" value="1"/>
</dbReference>
<feature type="repeat" description="Solcar" evidence="14">
    <location>
        <begin position="25"/>
        <end position="111"/>
    </location>
</feature>
<proteinExistence type="inferred from homology"/>
<keyword evidence="17" id="KW-1185">Reference proteome</keyword>
<dbReference type="GO" id="GO:0015230">
    <property type="term" value="F:FAD transmembrane transporter activity"/>
    <property type="evidence" value="ECO:0000318"/>
    <property type="project" value="GO_Central"/>
</dbReference>
<keyword evidence="4 14" id="KW-0812">Transmembrane</keyword>
<dbReference type="EMBL" id="DS469549">
    <property type="protein sequence ID" value="EDO43942.1"/>
    <property type="molecule type" value="Genomic_DNA"/>
</dbReference>
<comment type="function">
    <text evidence="11">Facilitates flavin adenine dinucleotide (FAD) translocation across the mitochondrial inner membrane into the mitochondrial matrix where it acts as a redox cofactor to assist flavoenzyme activities in fundamental metabolic processes including fatty acid beta-oxidation, amino acid and choline metabolism as well as mitochondrial electron transportation. In particular, provides FAD to DLD dehydrogenase of the glycine cleavage system, part of mitochondrial one-carbon metabolic pathway involved in neural tube closure in early embryogenesis.</text>
</comment>
<evidence type="ECO:0000256" key="12">
    <source>
        <dbReference type="ARBA" id="ARBA00070508"/>
    </source>
</evidence>
<evidence type="ECO:0000313" key="16">
    <source>
        <dbReference type="EMBL" id="EDO43942.1"/>
    </source>
</evidence>
<dbReference type="FunFam" id="1.50.40.10:FF:000025">
    <property type="entry name" value="mitochondrial folate transporter/carrier"/>
    <property type="match status" value="1"/>
</dbReference>
<evidence type="ECO:0000256" key="3">
    <source>
        <dbReference type="ARBA" id="ARBA00022448"/>
    </source>
</evidence>
<evidence type="ECO:0000256" key="13">
    <source>
        <dbReference type="ARBA" id="ARBA00079992"/>
    </source>
</evidence>
<evidence type="ECO:0000256" key="11">
    <source>
        <dbReference type="ARBA" id="ARBA00058619"/>
    </source>
</evidence>
<evidence type="ECO:0000256" key="4">
    <source>
        <dbReference type="ARBA" id="ARBA00022692"/>
    </source>
</evidence>
<feature type="repeat" description="Solcar" evidence="14">
    <location>
        <begin position="120"/>
        <end position="210"/>
    </location>
</feature>
<feature type="repeat" description="Solcar" evidence="14">
    <location>
        <begin position="223"/>
        <end position="309"/>
    </location>
</feature>
<comment type="subcellular location">
    <subcellularLocation>
        <location evidence="1">Mitochondrion inner membrane</location>
        <topology evidence="1">Multi-pass membrane protein</topology>
    </subcellularLocation>
</comment>
<dbReference type="eggNOG" id="KOG0764">
    <property type="taxonomic scope" value="Eukaryota"/>
</dbReference>